<dbReference type="EMBL" id="CP034456">
    <property type="protein sequence ID" value="QBM85702.1"/>
    <property type="molecule type" value="Genomic_DNA"/>
</dbReference>
<sequence>MTTRPDRRRLVCHQIRQGVTSAFFGLFRSKLMHGWIIKWSYITDLLSRYTFGLREVRCIHRPSSNVLFHQRHQYPMESSKTIEPEDSSFVSYIVSQINAIQARTGLGVSESLSYICSHALIVMSCERSFFKRITLVFVSLFKHFHDMSSDVFIDR</sequence>
<proteinExistence type="predicted"/>
<gene>
    <name evidence="1" type="ORF">METSCH_A03270</name>
</gene>
<accession>A0A4P6XDV4</accession>
<protein>
    <submittedName>
        <fullName evidence="1">Uncharacterized protein</fullName>
    </submittedName>
</protein>
<organism evidence="1 2">
    <name type="scientific">Metschnikowia aff. pulcherrima</name>
    <dbReference type="NCBI Taxonomy" id="2163413"/>
    <lineage>
        <taxon>Eukaryota</taxon>
        <taxon>Fungi</taxon>
        <taxon>Dikarya</taxon>
        <taxon>Ascomycota</taxon>
        <taxon>Saccharomycotina</taxon>
        <taxon>Pichiomycetes</taxon>
        <taxon>Metschnikowiaceae</taxon>
        <taxon>Metschnikowia</taxon>
    </lineage>
</organism>
<dbReference type="AlphaFoldDB" id="A0A4P6XDV4"/>
<keyword evidence="2" id="KW-1185">Reference proteome</keyword>
<evidence type="ECO:0000313" key="1">
    <source>
        <dbReference type="EMBL" id="QBM85702.1"/>
    </source>
</evidence>
<name>A0A4P6XDV4_9ASCO</name>
<dbReference type="Proteomes" id="UP000292447">
    <property type="component" value="Chromosome I"/>
</dbReference>
<reference evidence="2" key="1">
    <citation type="submission" date="2019-03" db="EMBL/GenBank/DDBJ databases">
        <title>Snf2 controls pulcherriminic acid biosynthesis and connects pigmentation and antifungal activity of the yeast Metschnikowia pulcherrima.</title>
        <authorList>
            <person name="Gore-Lloyd D."/>
            <person name="Sumann I."/>
            <person name="Brachmann A.O."/>
            <person name="Schneeberger K."/>
            <person name="Ortiz-Merino R.A."/>
            <person name="Moreno-Beltran M."/>
            <person name="Schlaefli M."/>
            <person name="Kirner P."/>
            <person name="Santos Kron A."/>
            <person name="Wolfe K.H."/>
            <person name="Piel J."/>
            <person name="Ahrens C.H."/>
            <person name="Henk D."/>
            <person name="Freimoser F.M."/>
        </authorList>
    </citation>
    <scope>NUCLEOTIDE SEQUENCE [LARGE SCALE GENOMIC DNA]</scope>
    <source>
        <strain evidence="2">APC 1.2</strain>
    </source>
</reference>
<evidence type="ECO:0000313" key="2">
    <source>
        <dbReference type="Proteomes" id="UP000292447"/>
    </source>
</evidence>